<evidence type="ECO:0000256" key="1">
    <source>
        <dbReference type="SAM" id="Coils"/>
    </source>
</evidence>
<comment type="caution">
    <text evidence="2">The sequence shown here is derived from an EMBL/GenBank/DDBJ whole genome shotgun (WGS) entry which is preliminary data.</text>
</comment>
<sequence length="218" mass="24341">MANELIADAITDYLGERCLDYAEGCPTCEAWAEYDRLYTRRGAAVEGLETVAVQYEVTASNWTLLKPVISEPKNRRELVIRSQAEAIISAERSIRKTAEQRLAQSQDDLKQARANNAALTARVNGFEGFLDDLAEILGCERDIGDVVNELDAINNRAEALEAQLAAARKALEATHEAISEYYRYQYGGEMRGSYDGKPEREGLWKAMYQARAVLEAKP</sequence>
<organism evidence="2 3">
    <name type="scientific">Ochrobactrum chromiisoli</name>
    <dbReference type="NCBI Taxonomy" id="2993941"/>
    <lineage>
        <taxon>Bacteria</taxon>
        <taxon>Pseudomonadati</taxon>
        <taxon>Pseudomonadota</taxon>
        <taxon>Alphaproteobacteria</taxon>
        <taxon>Hyphomicrobiales</taxon>
        <taxon>Brucellaceae</taxon>
        <taxon>Brucella/Ochrobactrum group</taxon>
        <taxon>Ochrobactrum</taxon>
    </lineage>
</organism>
<dbReference type="Proteomes" id="UP001301216">
    <property type="component" value="Unassembled WGS sequence"/>
</dbReference>
<feature type="coiled-coil region" evidence="1">
    <location>
        <begin position="95"/>
        <end position="177"/>
    </location>
</feature>
<name>A0ABT3QQI5_9HYPH</name>
<evidence type="ECO:0000313" key="3">
    <source>
        <dbReference type="Proteomes" id="UP001301216"/>
    </source>
</evidence>
<accession>A0ABT3QQI5</accession>
<reference evidence="2 3" key="1">
    <citation type="submission" date="2022-11" db="EMBL/GenBank/DDBJ databases">
        <title>Brucella sp. YY2X, whole genome shotgun sequencing project.</title>
        <authorList>
            <person name="Yang Y."/>
        </authorList>
    </citation>
    <scope>NUCLEOTIDE SEQUENCE [LARGE SCALE GENOMIC DNA]</scope>
    <source>
        <strain evidence="2 3">YY2X</strain>
    </source>
</reference>
<dbReference type="RefSeq" id="WP_265985507.1">
    <property type="nucleotide sequence ID" value="NZ_JAPHAV010000007.1"/>
</dbReference>
<proteinExistence type="predicted"/>
<evidence type="ECO:0000313" key="2">
    <source>
        <dbReference type="EMBL" id="MCX2697868.1"/>
    </source>
</evidence>
<protein>
    <submittedName>
        <fullName evidence="2">Uncharacterized protein</fullName>
    </submittedName>
</protein>
<dbReference type="EMBL" id="JAPHAV010000007">
    <property type="protein sequence ID" value="MCX2697868.1"/>
    <property type="molecule type" value="Genomic_DNA"/>
</dbReference>
<keyword evidence="1" id="KW-0175">Coiled coil</keyword>
<keyword evidence="3" id="KW-1185">Reference proteome</keyword>
<gene>
    <name evidence="2" type="ORF">OPR82_14020</name>
</gene>